<keyword evidence="7 8" id="KW-0472">Membrane</keyword>
<gene>
    <name evidence="11" type="ORF">B0T10DRAFT_565357</name>
    <name evidence="10" type="ORF">B0T10DRAFT_567999</name>
</gene>
<protein>
    <recommendedName>
        <fullName evidence="9">Wax synthase domain-containing protein</fullName>
    </recommendedName>
</protein>
<evidence type="ECO:0000256" key="8">
    <source>
        <dbReference type="SAM" id="Phobius"/>
    </source>
</evidence>
<dbReference type="OrthoDB" id="1077582at2759"/>
<dbReference type="EMBL" id="JAGPYM010000024">
    <property type="protein sequence ID" value="KAH6881189.1"/>
    <property type="molecule type" value="Genomic_DNA"/>
</dbReference>
<evidence type="ECO:0000313" key="10">
    <source>
        <dbReference type="EMBL" id="KAH6872007.1"/>
    </source>
</evidence>
<dbReference type="InterPro" id="IPR044851">
    <property type="entry name" value="Wax_synthase"/>
</dbReference>
<evidence type="ECO:0000256" key="5">
    <source>
        <dbReference type="ARBA" id="ARBA00022692"/>
    </source>
</evidence>
<dbReference type="PANTHER" id="PTHR31595:SF57">
    <property type="entry name" value="OS04G0481900 PROTEIN"/>
    <property type="match status" value="1"/>
</dbReference>
<feature type="transmembrane region" description="Helical" evidence="8">
    <location>
        <begin position="282"/>
        <end position="301"/>
    </location>
</feature>
<evidence type="ECO:0000256" key="7">
    <source>
        <dbReference type="ARBA" id="ARBA00023136"/>
    </source>
</evidence>
<keyword evidence="4" id="KW-0808">Transferase</keyword>
<dbReference type="GO" id="GO:0008374">
    <property type="term" value="F:O-acyltransferase activity"/>
    <property type="evidence" value="ECO:0007669"/>
    <property type="project" value="InterPro"/>
</dbReference>
<feature type="transmembrane region" description="Helical" evidence="8">
    <location>
        <begin position="250"/>
        <end position="270"/>
    </location>
</feature>
<keyword evidence="12" id="KW-1185">Reference proteome</keyword>
<accession>A0A9P9ALM6</accession>
<reference evidence="11 12" key="1">
    <citation type="journal article" date="2021" name="Nat. Commun.">
        <title>Genetic determinants of endophytism in the Arabidopsis root mycobiome.</title>
        <authorList>
            <person name="Mesny F."/>
            <person name="Miyauchi S."/>
            <person name="Thiergart T."/>
            <person name="Pickel B."/>
            <person name="Atanasova L."/>
            <person name="Karlsson M."/>
            <person name="Huettel B."/>
            <person name="Barry K.W."/>
            <person name="Haridas S."/>
            <person name="Chen C."/>
            <person name="Bauer D."/>
            <person name="Andreopoulos W."/>
            <person name="Pangilinan J."/>
            <person name="LaButti K."/>
            <person name="Riley R."/>
            <person name="Lipzen A."/>
            <person name="Clum A."/>
            <person name="Drula E."/>
            <person name="Henrissat B."/>
            <person name="Kohler A."/>
            <person name="Grigoriev I.V."/>
            <person name="Martin F.M."/>
            <person name="Hacquard S."/>
        </authorList>
    </citation>
    <scope>NUCLEOTIDE SEQUENCE [LARGE SCALE GENOMIC DNA]</scope>
    <source>
        <strain evidence="11 12">MPI-CAGE-CH-0241</strain>
    </source>
</reference>
<evidence type="ECO:0000256" key="1">
    <source>
        <dbReference type="ARBA" id="ARBA00004141"/>
    </source>
</evidence>
<dbReference type="EMBL" id="JAGPYM010000048">
    <property type="protein sequence ID" value="KAH6872007.1"/>
    <property type="molecule type" value="Genomic_DNA"/>
</dbReference>
<feature type="transmembrane region" description="Helical" evidence="8">
    <location>
        <begin position="42"/>
        <end position="63"/>
    </location>
</feature>
<dbReference type="AlphaFoldDB" id="A0A9P9ALM6"/>
<keyword evidence="6 8" id="KW-1133">Transmembrane helix</keyword>
<evidence type="ECO:0000256" key="2">
    <source>
        <dbReference type="ARBA" id="ARBA00005179"/>
    </source>
</evidence>
<evidence type="ECO:0000256" key="4">
    <source>
        <dbReference type="ARBA" id="ARBA00022679"/>
    </source>
</evidence>
<evidence type="ECO:0000313" key="12">
    <source>
        <dbReference type="Proteomes" id="UP000777438"/>
    </source>
</evidence>
<dbReference type="GO" id="GO:0016020">
    <property type="term" value="C:membrane"/>
    <property type="evidence" value="ECO:0007669"/>
    <property type="project" value="UniProtKB-SubCell"/>
</dbReference>
<comment type="caution">
    <text evidence="11">The sequence shown here is derived from an EMBL/GenBank/DDBJ whole genome shotgun (WGS) entry which is preliminary data.</text>
</comment>
<evidence type="ECO:0000259" key="9">
    <source>
        <dbReference type="Pfam" id="PF13813"/>
    </source>
</evidence>
<feature type="transmembrane region" description="Helical" evidence="8">
    <location>
        <begin position="139"/>
        <end position="158"/>
    </location>
</feature>
<dbReference type="InterPro" id="IPR032805">
    <property type="entry name" value="Wax_synthase_dom"/>
</dbReference>
<comment type="similarity">
    <text evidence="3">Belongs to the wax synthase family.</text>
</comment>
<name>A0A9P9ALM6_9HYPO</name>
<feature type="transmembrane region" description="Helical" evidence="8">
    <location>
        <begin position="12"/>
        <end position="30"/>
    </location>
</feature>
<dbReference type="PANTHER" id="PTHR31595">
    <property type="entry name" value="LONG-CHAIN-ALCOHOL O-FATTY-ACYLTRANSFERASE 3-RELATED"/>
    <property type="match status" value="1"/>
</dbReference>
<feature type="domain" description="Wax synthase" evidence="9">
    <location>
        <begin position="230"/>
        <end position="317"/>
    </location>
</feature>
<dbReference type="GO" id="GO:0006629">
    <property type="term" value="P:lipid metabolic process"/>
    <property type="evidence" value="ECO:0007669"/>
    <property type="project" value="InterPro"/>
</dbReference>
<dbReference type="Pfam" id="PF13813">
    <property type="entry name" value="MBOAT_2"/>
    <property type="match status" value="1"/>
</dbReference>
<dbReference type="Proteomes" id="UP000777438">
    <property type="component" value="Unassembled WGS sequence"/>
</dbReference>
<comment type="pathway">
    <text evidence="2">Secondary metabolite biosynthesis.</text>
</comment>
<proteinExistence type="inferred from homology"/>
<evidence type="ECO:0000313" key="11">
    <source>
        <dbReference type="EMBL" id="KAH6881189.1"/>
    </source>
</evidence>
<sequence length="371" mass="41165">MVGLQTRHQTSRLGLLPIIFAFSAAAFSGINSLPFPPAVALAQGLVMGQFLVVWFVHTVCLLAHESEVPPGPPFSLRAWISAYRMIFNSRNAPIHVEPIKKAGQGHTGSGIAPSSMPKPEPSTLLSKRASFAFRQTSRIMLCIGIYHFCNSFLPLVIYKSMELLGPPTATLAEQAVFLRRLSQVSAFEVALRAISVVEFVATSWALANFTHSILSLVAVCVLCLDSPEEWPPIYGDIRATYTIRSFWSRFWHRLVSATWVSLATPIVRHIFQVKSRGPTSRLLSTVLVFLFSGATHGLVAWQQGFVCGWWHETAFFTLNSVAILVEDVVKNVKTTAVPAWMKVAVGYCWTWGFMFWAVPKTQYPKIECSSS</sequence>
<evidence type="ECO:0000256" key="6">
    <source>
        <dbReference type="ARBA" id="ARBA00022989"/>
    </source>
</evidence>
<evidence type="ECO:0000256" key="3">
    <source>
        <dbReference type="ARBA" id="ARBA00007282"/>
    </source>
</evidence>
<feature type="transmembrane region" description="Helical" evidence="8">
    <location>
        <begin position="339"/>
        <end position="358"/>
    </location>
</feature>
<organism evidence="11 12">
    <name type="scientific">Thelonectria olida</name>
    <dbReference type="NCBI Taxonomy" id="1576542"/>
    <lineage>
        <taxon>Eukaryota</taxon>
        <taxon>Fungi</taxon>
        <taxon>Dikarya</taxon>
        <taxon>Ascomycota</taxon>
        <taxon>Pezizomycotina</taxon>
        <taxon>Sordariomycetes</taxon>
        <taxon>Hypocreomycetidae</taxon>
        <taxon>Hypocreales</taxon>
        <taxon>Nectriaceae</taxon>
        <taxon>Thelonectria</taxon>
    </lineage>
</organism>
<keyword evidence="5 8" id="KW-0812">Transmembrane</keyword>
<comment type="subcellular location">
    <subcellularLocation>
        <location evidence="1">Membrane</location>
        <topology evidence="1">Multi-pass membrane protein</topology>
    </subcellularLocation>
</comment>